<dbReference type="InterPro" id="IPR029052">
    <property type="entry name" value="Metallo-depent_PP-like"/>
</dbReference>
<evidence type="ECO:0000259" key="2">
    <source>
        <dbReference type="SMART" id="SM00854"/>
    </source>
</evidence>
<dbReference type="Proteomes" id="UP000189674">
    <property type="component" value="Chromosome"/>
</dbReference>
<dbReference type="RefSeq" id="WP_146663142.1">
    <property type="nucleotide sequence ID" value="NZ_CP019791.1"/>
</dbReference>
<dbReference type="PANTHER" id="PTHR33393">
    <property type="entry name" value="POLYGLUTAMINE SYNTHESIS ACCESSORY PROTEIN RV0574C-RELATED"/>
    <property type="match status" value="1"/>
</dbReference>
<dbReference type="EMBL" id="CP019791">
    <property type="protein sequence ID" value="AQT69456.1"/>
    <property type="molecule type" value="Genomic_DNA"/>
</dbReference>
<dbReference type="CDD" id="cd07381">
    <property type="entry name" value="MPP_CapA"/>
    <property type="match status" value="1"/>
</dbReference>
<dbReference type="SUPFAM" id="SSF56300">
    <property type="entry name" value="Metallo-dependent phosphatases"/>
    <property type="match status" value="1"/>
</dbReference>
<organism evidence="3 4">
    <name type="scientific">Anaerohalosphaera lusitana</name>
    <dbReference type="NCBI Taxonomy" id="1936003"/>
    <lineage>
        <taxon>Bacteria</taxon>
        <taxon>Pseudomonadati</taxon>
        <taxon>Planctomycetota</taxon>
        <taxon>Phycisphaerae</taxon>
        <taxon>Sedimentisphaerales</taxon>
        <taxon>Anaerohalosphaeraceae</taxon>
        <taxon>Anaerohalosphaera</taxon>
    </lineage>
</organism>
<accession>A0A1U9NPM2</accession>
<dbReference type="SMART" id="SM00854">
    <property type="entry name" value="PGA_cap"/>
    <property type="match status" value="1"/>
</dbReference>
<evidence type="ECO:0000256" key="1">
    <source>
        <dbReference type="ARBA" id="ARBA00005662"/>
    </source>
</evidence>
<evidence type="ECO:0000313" key="4">
    <source>
        <dbReference type="Proteomes" id="UP000189674"/>
    </source>
</evidence>
<dbReference type="OrthoDB" id="9810906at2"/>
<dbReference type="AlphaFoldDB" id="A0A1U9NPM2"/>
<sequence length="363" mass="40849">MKKKTKIAFLGDIMCGDSFYAMGKGVRRNLCKRGIDFLPESTREILSQHNAVFANVECVISDIDQRPRSLRSMQLRASPYAAVLLRSWGVTVANVANNHILEHGRKAACDTVKNLEAVGIKVVGAGARKDFSGGLSVAKLNCNDETIEIAGISMRNEKYSFNDVHRYEMMLFAERCANAVRPCICSIHWGDEYIDRPSHEQAMFARSLITSGATAVIGHHPHVVQGIEYSRGNLIAYSLGNFIFNGIWKDTRWSVILSLTFEGNVIAEAQLFPIVMDNEYRPHIAAGDQERTILKEVVRRNGILRTVADNPHYQSEYENDLLKKTAGFKKHLRLHTVSSIPTQPPIFWPQILARPLKRRIGTW</sequence>
<keyword evidence="4" id="KW-1185">Reference proteome</keyword>
<name>A0A1U9NPM2_9BACT</name>
<dbReference type="InterPro" id="IPR019079">
    <property type="entry name" value="Capsule_synth_CapA"/>
</dbReference>
<evidence type="ECO:0000313" key="3">
    <source>
        <dbReference type="EMBL" id="AQT69456.1"/>
    </source>
</evidence>
<dbReference type="PANTHER" id="PTHR33393:SF11">
    <property type="entry name" value="POLYGLUTAMINE SYNTHESIS ACCESSORY PROTEIN RV0574C-RELATED"/>
    <property type="match status" value="1"/>
</dbReference>
<dbReference type="STRING" id="1936003.STSP2_02646"/>
<dbReference type="InterPro" id="IPR052169">
    <property type="entry name" value="CW_Biosynth-Accessory"/>
</dbReference>
<dbReference type="KEGG" id="alus:STSP2_02646"/>
<dbReference type="Pfam" id="PF09587">
    <property type="entry name" value="PGA_cap"/>
    <property type="match status" value="1"/>
</dbReference>
<reference evidence="4" key="1">
    <citation type="submission" date="2017-02" db="EMBL/GenBank/DDBJ databases">
        <title>Comparative genomics and description of representatives of a novel lineage of planctomycetes thriving in anoxic sediments.</title>
        <authorList>
            <person name="Spring S."/>
            <person name="Bunk B."/>
            <person name="Sproer C."/>
        </authorList>
    </citation>
    <scope>NUCLEOTIDE SEQUENCE [LARGE SCALE GENOMIC DNA]</scope>
    <source>
        <strain evidence="4">ST-NAGAB-D1</strain>
    </source>
</reference>
<gene>
    <name evidence="3" type="primary">capA</name>
    <name evidence="3" type="ORF">STSP2_02646</name>
</gene>
<feature type="domain" description="Capsule synthesis protein CapA" evidence="2">
    <location>
        <begin position="6"/>
        <end position="246"/>
    </location>
</feature>
<comment type="similarity">
    <text evidence="1">Belongs to the CapA family.</text>
</comment>
<protein>
    <submittedName>
        <fullName evidence="3">Capsule biosynthesis protein CapA</fullName>
    </submittedName>
</protein>
<proteinExistence type="inferred from homology"/>